<sequence length="174" mass="18897">MPKRDDFFINPKDHLEINIIELAANEANAQIVAPATSENGFSKLEWTPACQKVLEEYYSGFFSNLSSTSAEDSIVLRSSVKSTSSEVFSLPAGKTFMLPHPTNSYIVIPLAKTGDVRVEVVDDTALKEIECIDWEPGSMIYMKGTVGLKCLINGGAPASVLCIILGLSYIEEGS</sequence>
<dbReference type="EMBL" id="JAAMPI010001678">
    <property type="protein sequence ID" value="KAF4624361.1"/>
    <property type="molecule type" value="Genomic_DNA"/>
</dbReference>
<proteinExistence type="predicted"/>
<evidence type="ECO:0000313" key="2">
    <source>
        <dbReference type="Proteomes" id="UP000566819"/>
    </source>
</evidence>
<dbReference type="Proteomes" id="UP000566819">
    <property type="component" value="Unassembled WGS sequence"/>
</dbReference>
<name>A0A8H4R7U4_9HELO</name>
<evidence type="ECO:0000313" key="1">
    <source>
        <dbReference type="EMBL" id="KAF4624361.1"/>
    </source>
</evidence>
<gene>
    <name evidence="1" type="ORF">G7Y89_g13810</name>
</gene>
<reference evidence="1 2" key="1">
    <citation type="submission" date="2020-03" db="EMBL/GenBank/DDBJ databases">
        <title>Draft Genome Sequence of Cudoniella acicularis.</title>
        <authorList>
            <person name="Buettner E."/>
            <person name="Kellner H."/>
        </authorList>
    </citation>
    <scope>NUCLEOTIDE SEQUENCE [LARGE SCALE GENOMIC DNA]</scope>
    <source>
        <strain evidence="1 2">DSM 108380</strain>
    </source>
</reference>
<organism evidence="1 2">
    <name type="scientific">Cudoniella acicularis</name>
    <dbReference type="NCBI Taxonomy" id="354080"/>
    <lineage>
        <taxon>Eukaryota</taxon>
        <taxon>Fungi</taxon>
        <taxon>Dikarya</taxon>
        <taxon>Ascomycota</taxon>
        <taxon>Pezizomycotina</taxon>
        <taxon>Leotiomycetes</taxon>
        <taxon>Helotiales</taxon>
        <taxon>Tricladiaceae</taxon>
        <taxon>Cudoniella</taxon>
    </lineage>
</organism>
<accession>A0A8H4R7U4</accession>
<dbReference type="AlphaFoldDB" id="A0A8H4R7U4"/>
<comment type="caution">
    <text evidence="1">The sequence shown here is derived from an EMBL/GenBank/DDBJ whole genome shotgun (WGS) entry which is preliminary data.</text>
</comment>
<keyword evidence="2" id="KW-1185">Reference proteome</keyword>
<protein>
    <submittedName>
        <fullName evidence="1">Uncharacterized protein</fullName>
    </submittedName>
</protein>